<dbReference type="AlphaFoldDB" id="A0A238H1Y9"/>
<reference evidence="1 2" key="1">
    <citation type="submission" date="2017-04" db="EMBL/GenBank/DDBJ databases">
        <authorList>
            <person name="Afonso C.L."/>
            <person name="Miller P.J."/>
            <person name="Scott M.A."/>
            <person name="Spackman E."/>
            <person name="Goraichik I."/>
            <person name="Dimitrov K.M."/>
            <person name="Suarez D.L."/>
            <person name="Swayne D.E."/>
        </authorList>
    </citation>
    <scope>NUCLEOTIDE SEQUENCE [LARGE SCALE GENOMIC DNA]</scope>
    <source>
        <strain evidence="1">LMG 28154</strain>
    </source>
</reference>
<dbReference type="EMBL" id="FXAN01000040">
    <property type="protein sequence ID" value="SMF99278.1"/>
    <property type="molecule type" value="Genomic_DNA"/>
</dbReference>
<organism evidence="1 2">
    <name type="scientific">Burkholderia singularis</name>
    <dbReference type="NCBI Taxonomy" id="1503053"/>
    <lineage>
        <taxon>Bacteria</taxon>
        <taxon>Pseudomonadati</taxon>
        <taxon>Pseudomonadota</taxon>
        <taxon>Betaproteobacteria</taxon>
        <taxon>Burkholderiales</taxon>
        <taxon>Burkholderiaceae</taxon>
        <taxon>Burkholderia</taxon>
        <taxon>pseudomallei group</taxon>
    </lineage>
</organism>
<accession>A0A238H1Y9</accession>
<sequence>MFSSAWATAARLASTVNIGAILLNFTSASPEIYFWINFL</sequence>
<protein>
    <submittedName>
        <fullName evidence="1">Uncharacterized protein</fullName>
    </submittedName>
</protein>
<evidence type="ECO:0000313" key="2">
    <source>
        <dbReference type="Proteomes" id="UP000198460"/>
    </source>
</evidence>
<name>A0A238H1Y9_9BURK</name>
<evidence type="ECO:0000313" key="1">
    <source>
        <dbReference type="EMBL" id="SMF99278.1"/>
    </source>
</evidence>
<dbReference type="Proteomes" id="UP000198460">
    <property type="component" value="Unassembled WGS sequence"/>
</dbReference>
<gene>
    <name evidence="1" type="ORF">BSIN_0007</name>
</gene>
<proteinExistence type="predicted"/>